<evidence type="ECO:0000313" key="1">
    <source>
        <dbReference type="EMBL" id="RNA39967.1"/>
    </source>
</evidence>
<accession>A0A3M7SWC8</accession>
<dbReference type="Proteomes" id="UP000276133">
    <property type="component" value="Unassembled WGS sequence"/>
</dbReference>
<dbReference type="EMBL" id="REGN01000693">
    <property type="protein sequence ID" value="RNA39967.1"/>
    <property type="molecule type" value="Genomic_DNA"/>
</dbReference>
<proteinExistence type="predicted"/>
<keyword evidence="2" id="KW-1185">Reference proteome</keyword>
<organism evidence="1 2">
    <name type="scientific">Brachionus plicatilis</name>
    <name type="common">Marine rotifer</name>
    <name type="synonym">Brachionus muelleri</name>
    <dbReference type="NCBI Taxonomy" id="10195"/>
    <lineage>
        <taxon>Eukaryota</taxon>
        <taxon>Metazoa</taxon>
        <taxon>Spiralia</taxon>
        <taxon>Gnathifera</taxon>
        <taxon>Rotifera</taxon>
        <taxon>Eurotatoria</taxon>
        <taxon>Monogononta</taxon>
        <taxon>Pseudotrocha</taxon>
        <taxon>Ploima</taxon>
        <taxon>Brachionidae</taxon>
        <taxon>Brachionus</taxon>
    </lineage>
</organism>
<comment type="caution">
    <text evidence="1">The sequence shown here is derived from an EMBL/GenBank/DDBJ whole genome shotgun (WGS) entry which is preliminary data.</text>
</comment>
<gene>
    <name evidence="1" type="ORF">BpHYR1_000793</name>
</gene>
<reference evidence="1 2" key="1">
    <citation type="journal article" date="2018" name="Sci. Rep.">
        <title>Genomic signatures of local adaptation to the degree of environmental predictability in rotifers.</title>
        <authorList>
            <person name="Franch-Gras L."/>
            <person name="Hahn C."/>
            <person name="Garcia-Roger E.M."/>
            <person name="Carmona M.J."/>
            <person name="Serra M."/>
            <person name="Gomez A."/>
        </authorList>
    </citation>
    <scope>NUCLEOTIDE SEQUENCE [LARGE SCALE GENOMIC DNA]</scope>
    <source>
        <strain evidence="1">HYR1</strain>
    </source>
</reference>
<dbReference type="AlphaFoldDB" id="A0A3M7SWC8"/>
<sequence>MQYSMKIIRRTIIVKSIITVFRQTEKLNYLNLDFPKIIRKRMKIQMILSFKLINLGNILSCIENFAKNLVN</sequence>
<protein>
    <submittedName>
        <fullName evidence="1">Uncharacterized protein</fullName>
    </submittedName>
</protein>
<evidence type="ECO:0000313" key="2">
    <source>
        <dbReference type="Proteomes" id="UP000276133"/>
    </source>
</evidence>
<name>A0A3M7SWC8_BRAPC</name>